<evidence type="ECO:0008006" key="4">
    <source>
        <dbReference type="Google" id="ProtNLM"/>
    </source>
</evidence>
<dbReference type="EMBL" id="MDJD01000043">
    <property type="protein sequence ID" value="OEK08050.1"/>
    <property type="molecule type" value="Genomic_DNA"/>
</dbReference>
<dbReference type="AlphaFoldDB" id="A0A1E5T9I6"/>
<evidence type="ECO:0000256" key="1">
    <source>
        <dbReference type="SAM" id="SignalP"/>
    </source>
</evidence>
<accession>A0A1E5T9I6</accession>
<protein>
    <recommendedName>
        <fullName evidence="4">Outer membrane lipoprotein-sorting protein</fullName>
    </recommendedName>
</protein>
<name>A0A1E5T9I6_9FLAO</name>
<feature type="signal peptide" evidence="1">
    <location>
        <begin position="1"/>
        <end position="22"/>
    </location>
</feature>
<evidence type="ECO:0000313" key="2">
    <source>
        <dbReference type="EMBL" id="OEK08050.1"/>
    </source>
</evidence>
<proteinExistence type="predicted"/>
<gene>
    <name evidence="2" type="ORF">A8C32_16480</name>
</gene>
<dbReference type="STRING" id="1849968.A8C32_16480"/>
<evidence type="ECO:0000313" key="3">
    <source>
        <dbReference type="Proteomes" id="UP000095713"/>
    </source>
</evidence>
<feature type="chain" id="PRO_5009186267" description="Outer membrane lipoprotein-sorting protein" evidence="1">
    <location>
        <begin position="23"/>
        <end position="240"/>
    </location>
</feature>
<comment type="caution">
    <text evidence="2">The sequence shown here is derived from an EMBL/GenBank/DDBJ whole genome shotgun (WGS) entry which is preliminary data.</text>
</comment>
<keyword evidence="1" id="KW-0732">Signal</keyword>
<organism evidence="2 3">
    <name type="scientific">Flavivirga aquatica</name>
    <dbReference type="NCBI Taxonomy" id="1849968"/>
    <lineage>
        <taxon>Bacteria</taxon>
        <taxon>Pseudomonadati</taxon>
        <taxon>Bacteroidota</taxon>
        <taxon>Flavobacteriia</taxon>
        <taxon>Flavobacteriales</taxon>
        <taxon>Flavobacteriaceae</taxon>
        <taxon>Flavivirga</taxon>
    </lineage>
</organism>
<dbReference type="RefSeq" id="WP_069830509.1">
    <property type="nucleotide sequence ID" value="NZ_MDJD01000043.1"/>
</dbReference>
<dbReference type="Proteomes" id="UP000095713">
    <property type="component" value="Unassembled WGS sequence"/>
</dbReference>
<reference evidence="2 3" key="1">
    <citation type="submission" date="2016-05" db="EMBL/GenBank/DDBJ databases">
        <title>Draft Genome Sequence of Algibacter sp. Strain SK-16 Isolated from the Surface Water of Aburatsubo Inlet.</title>
        <authorList>
            <person name="Wong S.-K."/>
            <person name="Yoshizawa S."/>
            <person name="Nakajima Y."/>
            <person name="Ogura Y."/>
            <person name="Tetsuya H."/>
            <person name="Hamasaki K."/>
        </authorList>
    </citation>
    <scope>NUCLEOTIDE SEQUENCE [LARGE SCALE GENOMIC DNA]</scope>
    <source>
        <strain evidence="2 3">SK-16</strain>
    </source>
</reference>
<keyword evidence="3" id="KW-1185">Reference proteome</keyword>
<sequence length="240" mass="28047">MKGYIIALQFLILLGHSIYAQTASHVFEQANSEMTKFNILKLPVRYGLYRGVKGKEELDTYTGYTIRKKDGQVYQKIHKSETVMGADFMVKVDNEEKVMLYNDSPVKSEGIKQFDLSLLTPFFKLPEFGKSLSTMQYIVILKAKEGYTDLPYSRIDLHINKENFYIEKQVFYTIGLVDFSEDPLKPDLDIYRIEIEYDDYINMQSVKEVEELFKASRYVKAIGSQYRPSLKYNQYEFIAN</sequence>